<gene>
    <name evidence="1" type="ORF">HanXRQr2_Chr02g0061051</name>
</gene>
<dbReference type="Gramene" id="mRNA:HanXRQr2_Chr02g0061051">
    <property type="protein sequence ID" value="CDS:HanXRQr2_Chr02g0061051.1"/>
    <property type="gene ID" value="HanXRQr2_Chr02g0061051"/>
</dbReference>
<dbReference type="AlphaFoldDB" id="A0A9K3JN21"/>
<organism evidence="1 2">
    <name type="scientific">Helianthus annuus</name>
    <name type="common">Common sunflower</name>
    <dbReference type="NCBI Taxonomy" id="4232"/>
    <lineage>
        <taxon>Eukaryota</taxon>
        <taxon>Viridiplantae</taxon>
        <taxon>Streptophyta</taxon>
        <taxon>Embryophyta</taxon>
        <taxon>Tracheophyta</taxon>
        <taxon>Spermatophyta</taxon>
        <taxon>Magnoliopsida</taxon>
        <taxon>eudicotyledons</taxon>
        <taxon>Gunneridae</taxon>
        <taxon>Pentapetalae</taxon>
        <taxon>asterids</taxon>
        <taxon>campanulids</taxon>
        <taxon>Asterales</taxon>
        <taxon>Asteraceae</taxon>
        <taxon>Asteroideae</taxon>
        <taxon>Heliantheae alliance</taxon>
        <taxon>Heliantheae</taxon>
        <taxon>Helianthus</taxon>
    </lineage>
</organism>
<keyword evidence="2" id="KW-1185">Reference proteome</keyword>
<reference evidence="1" key="1">
    <citation type="journal article" date="2017" name="Nature">
        <title>The sunflower genome provides insights into oil metabolism, flowering and Asterid evolution.</title>
        <authorList>
            <person name="Badouin H."/>
            <person name="Gouzy J."/>
            <person name="Grassa C.J."/>
            <person name="Murat F."/>
            <person name="Staton S.E."/>
            <person name="Cottret L."/>
            <person name="Lelandais-Briere C."/>
            <person name="Owens G.L."/>
            <person name="Carrere S."/>
            <person name="Mayjonade B."/>
            <person name="Legrand L."/>
            <person name="Gill N."/>
            <person name="Kane N.C."/>
            <person name="Bowers J.E."/>
            <person name="Hubner S."/>
            <person name="Bellec A."/>
            <person name="Berard A."/>
            <person name="Berges H."/>
            <person name="Blanchet N."/>
            <person name="Boniface M.C."/>
            <person name="Brunel D."/>
            <person name="Catrice O."/>
            <person name="Chaidir N."/>
            <person name="Claudel C."/>
            <person name="Donnadieu C."/>
            <person name="Faraut T."/>
            <person name="Fievet G."/>
            <person name="Helmstetter N."/>
            <person name="King M."/>
            <person name="Knapp S.J."/>
            <person name="Lai Z."/>
            <person name="Le Paslier M.C."/>
            <person name="Lippi Y."/>
            <person name="Lorenzon L."/>
            <person name="Mandel J.R."/>
            <person name="Marage G."/>
            <person name="Marchand G."/>
            <person name="Marquand E."/>
            <person name="Bret-Mestries E."/>
            <person name="Morien E."/>
            <person name="Nambeesan S."/>
            <person name="Nguyen T."/>
            <person name="Pegot-Espagnet P."/>
            <person name="Pouilly N."/>
            <person name="Raftis F."/>
            <person name="Sallet E."/>
            <person name="Schiex T."/>
            <person name="Thomas J."/>
            <person name="Vandecasteele C."/>
            <person name="Vares D."/>
            <person name="Vear F."/>
            <person name="Vautrin S."/>
            <person name="Crespi M."/>
            <person name="Mangin B."/>
            <person name="Burke J.M."/>
            <person name="Salse J."/>
            <person name="Munos S."/>
            <person name="Vincourt P."/>
            <person name="Rieseberg L.H."/>
            <person name="Langlade N.B."/>
        </authorList>
    </citation>
    <scope>NUCLEOTIDE SEQUENCE</scope>
    <source>
        <tissue evidence="1">Leaves</tissue>
    </source>
</reference>
<sequence length="76" mass="9090">MHATYRMDLCLSDLKLRNNYLFYFKLYQNIEFNNSIKQNYLIHGCETMILLQHSPTFPPRFVVLRGRGVTYVLTNN</sequence>
<evidence type="ECO:0000313" key="1">
    <source>
        <dbReference type="EMBL" id="KAF5818116.1"/>
    </source>
</evidence>
<dbReference type="Proteomes" id="UP000215914">
    <property type="component" value="Unassembled WGS sequence"/>
</dbReference>
<dbReference type="EMBL" id="MNCJ02000317">
    <property type="protein sequence ID" value="KAF5818116.1"/>
    <property type="molecule type" value="Genomic_DNA"/>
</dbReference>
<accession>A0A9K3JN21</accession>
<name>A0A9K3JN21_HELAN</name>
<protein>
    <submittedName>
        <fullName evidence="1">Uncharacterized protein</fullName>
    </submittedName>
</protein>
<reference evidence="1" key="2">
    <citation type="submission" date="2020-06" db="EMBL/GenBank/DDBJ databases">
        <title>Helianthus annuus Genome sequencing and assembly Release 2.</title>
        <authorList>
            <person name="Gouzy J."/>
            <person name="Langlade N."/>
            <person name="Munos S."/>
        </authorList>
    </citation>
    <scope>NUCLEOTIDE SEQUENCE</scope>
    <source>
        <tissue evidence="1">Leaves</tissue>
    </source>
</reference>
<proteinExistence type="predicted"/>
<comment type="caution">
    <text evidence="1">The sequence shown here is derived from an EMBL/GenBank/DDBJ whole genome shotgun (WGS) entry which is preliminary data.</text>
</comment>
<evidence type="ECO:0000313" key="2">
    <source>
        <dbReference type="Proteomes" id="UP000215914"/>
    </source>
</evidence>